<dbReference type="AlphaFoldDB" id="A0AA40X383"/>
<reference evidence="1" key="2">
    <citation type="submission" date="2022-09" db="EMBL/GenBank/DDBJ databases">
        <title>Rouxiella aceris sp. nov., isolated from tree sap and emended description of the genus Rhouxiella.</title>
        <authorList>
            <person name="Kim I.S."/>
        </authorList>
    </citation>
    <scope>NUCLEOTIDE SEQUENCE</scope>
    <source>
        <strain evidence="1">SAP-2</strain>
    </source>
</reference>
<comment type="caution">
    <text evidence="1">The sequence shown here is derived from an EMBL/GenBank/DDBJ whole genome shotgun (WGS) entry which is preliminary data.</text>
</comment>
<organism evidence="1 2">
    <name type="scientific">Rouxiella silvae</name>
    <dbReference type="NCBI Taxonomy" id="1646373"/>
    <lineage>
        <taxon>Bacteria</taxon>
        <taxon>Pseudomonadati</taxon>
        <taxon>Pseudomonadota</taxon>
        <taxon>Gammaproteobacteria</taxon>
        <taxon>Enterobacterales</taxon>
        <taxon>Yersiniaceae</taxon>
        <taxon>Rouxiella</taxon>
    </lineage>
</organism>
<gene>
    <name evidence="1" type="ORF">ITX54_14540</name>
</gene>
<dbReference type="Proteomes" id="UP000705283">
    <property type="component" value="Unassembled WGS sequence"/>
</dbReference>
<sequence length="72" mass="8139">MKQAKQKSPYLELNDISARLQRVELSLDILSEHLGDEVAGNIKESSLITLLSININQIRRDICLVSEQVGYK</sequence>
<protein>
    <submittedName>
        <fullName evidence="1">Uncharacterized protein</fullName>
    </submittedName>
</protein>
<accession>A0AA40X383</accession>
<evidence type="ECO:0000313" key="1">
    <source>
        <dbReference type="EMBL" id="MBF6637878.1"/>
    </source>
</evidence>
<name>A0AA40X383_9GAMM</name>
<reference evidence="1" key="1">
    <citation type="submission" date="2020-11" db="EMBL/GenBank/DDBJ databases">
        <authorList>
            <person name="Lee S.D."/>
        </authorList>
    </citation>
    <scope>NUCLEOTIDE SEQUENCE</scope>
    <source>
        <strain evidence="1">SAP-2</strain>
    </source>
</reference>
<proteinExistence type="predicted"/>
<evidence type="ECO:0000313" key="2">
    <source>
        <dbReference type="Proteomes" id="UP000705283"/>
    </source>
</evidence>
<dbReference type="RefSeq" id="WP_152198444.1">
    <property type="nucleotide sequence ID" value="NZ_JADMKS010000005.1"/>
</dbReference>
<dbReference type="EMBL" id="JADMKS010000005">
    <property type="protein sequence ID" value="MBF6637878.1"/>
    <property type="molecule type" value="Genomic_DNA"/>
</dbReference>